<dbReference type="InterPro" id="IPR011650">
    <property type="entry name" value="Peptidase_M20_dimer"/>
</dbReference>
<dbReference type="Gene3D" id="3.40.630.10">
    <property type="entry name" value="Zn peptidases"/>
    <property type="match status" value="1"/>
</dbReference>
<keyword evidence="2" id="KW-0479">Metal-binding</keyword>
<protein>
    <submittedName>
        <fullName evidence="6">M20/M25/M40 family metallo-hydrolase</fullName>
    </submittedName>
</protein>
<comment type="cofactor">
    <cofactor evidence="1">
        <name>Zn(2+)</name>
        <dbReference type="ChEBI" id="CHEBI:29105"/>
    </cofactor>
</comment>
<dbReference type="PANTHER" id="PTHR43808">
    <property type="entry name" value="ACETYLORNITHINE DEACETYLASE"/>
    <property type="match status" value="1"/>
</dbReference>
<dbReference type="PROSITE" id="PS00758">
    <property type="entry name" value="ARGE_DAPE_CPG2_1"/>
    <property type="match status" value="1"/>
</dbReference>
<evidence type="ECO:0000313" key="6">
    <source>
        <dbReference type="EMBL" id="MDA0161489.1"/>
    </source>
</evidence>
<dbReference type="SUPFAM" id="SSF55031">
    <property type="entry name" value="Bacterial exopeptidase dimerisation domain"/>
    <property type="match status" value="1"/>
</dbReference>
<organism evidence="6 7">
    <name type="scientific">Solirubrobacter ginsenosidimutans</name>
    <dbReference type="NCBI Taxonomy" id="490573"/>
    <lineage>
        <taxon>Bacteria</taxon>
        <taxon>Bacillati</taxon>
        <taxon>Actinomycetota</taxon>
        <taxon>Thermoleophilia</taxon>
        <taxon>Solirubrobacterales</taxon>
        <taxon>Solirubrobacteraceae</taxon>
        <taxon>Solirubrobacter</taxon>
    </lineage>
</organism>
<dbReference type="PANTHER" id="PTHR43808:SF25">
    <property type="entry name" value="PEPTIDASE M20 DIMERISATION DOMAIN-CONTAINING PROTEIN"/>
    <property type="match status" value="1"/>
</dbReference>
<evidence type="ECO:0000313" key="7">
    <source>
        <dbReference type="Proteomes" id="UP001149140"/>
    </source>
</evidence>
<keyword evidence="4" id="KW-0862">Zinc</keyword>
<name>A0A9X3S0M9_9ACTN</name>
<evidence type="ECO:0000256" key="3">
    <source>
        <dbReference type="ARBA" id="ARBA00022801"/>
    </source>
</evidence>
<dbReference type="InterPro" id="IPR036264">
    <property type="entry name" value="Bact_exopeptidase_dim_dom"/>
</dbReference>
<dbReference type="InterPro" id="IPR001261">
    <property type="entry name" value="ArgE/DapE_CS"/>
</dbReference>
<dbReference type="Proteomes" id="UP001149140">
    <property type="component" value="Unassembled WGS sequence"/>
</dbReference>
<dbReference type="Pfam" id="PF01546">
    <property type="entry name" value="Peptidase_M20"/>
    <property type="match status" value="1"/>
</dbReference>
<sequence length="407" mass="42553">MEDAALAALDLDALARDTADLVRVPSITGDERVATELFAARADAAGLSAGLHVHDLAKLRANPGHPGEEAARAELWGATATLPGNAPGRLALNGHLDVVGPGNEPWARDPYSGAIVGDALHGRGSVDMKGAVIAALHALAALRRSGVETPEVVLQAVASEEDGGLGTFAALEADDAFDAALLPEPTGLRVVCAQAGALTFRGVVRGRSAHAAERLAGCSALDRYVRVHLALAEHETTVNAAVTHPLMRELELPYPLLVGRISGGDWSSQVPDRVEFEGRLGVPVGADLDAARASLQAVVDRALDDGEPPCELVWEGGAFAPGETPIDHPWVSTVRGALRDELGREPASAGVPWGADMRLFSARGIPTVMVGTTGIERAHAVDEYVSLDELATVARTIIRTVLRWRPA</sequence>
<proteinExistence type="predicted"/>
<evidence type="ECO:0000256" key="4">
    <source>
        <dbReference type="ARBA" id="ARBA00022833"/>
    </source>
</evidence>
<evidence type="ECO:0000256" key="2">
    <source>
        <dbReference type="ARBA" id="ARBA00022723"/>
    </source>
</evidence>
<dbReference type="SUPFAM" id="SSF53187">
    <property type="entry name" value="Zn-dependent exopeptidases"/>
    <property type="match status" value="1"/>
</dbReference>
<dbReference type="AlphaFoldDB" id="A0A9X3S0M9"/>
<keyword evidence="7" id="KW-1185">Reference proteome</keyword>
<comment type="caution">
    <text evidence="6">The sequence shown here is derived from an EMBL/GenBank/DDBJ whole genome shotgun (WGS) entry which is preliminary data.</text>
</comment>
<dbReference type="GO" id="GO:0016787">
    <property type="term" value="F:hydrolase activity"/>
    <property type="evidence" value="ECO:0007669"/>
    <property type="project" value="UniProtKB-KW"/>
</dbReference>
<gene>
    <name evidence="6" type="ORF">OM076_14530</name>
</gene>
<dbReference type="Pfam" id="PF07687">
    <property type="entry name" value="M20_dimer"/>
    <property type="match status" value="1"/>
</dbReference>
<dbReference type="InterPro" id="IPR002933">
    <property type="entry name" value="Peptidase_M20"/>
</dbReference>
<keyword evidence="3" id="KW-0378">Hydrolase</keyword>
<dbReference type="RefSeq" id="WP_270040707.1">
    <property type="nucleotide sequence ID" value="NZ_JAPDOD010000012.1"/>
</dbReference>
<dbReference type="Gene3D" id="3.30.70.360">
    <property type="match status" value="1"/>
</dbReference>
<dbReference type="GO" id="GO:0046872">
    <property type="term" value="F:metal ion binding"/>
    <property type="evidence" value="ECO:0007669"/>
    <property type="project" value="UniProtKB-KW"/>
</dbReference>
<accession>A0A9X3S0M9</accession>
<dbReference type="EMBL" id="JAPDOD010000012">
    <property type="protein sequence ID" value="MDA0161489.1"/>
    <property type="molecule type" value="Genomic_DNA"/>
</dbReference>
<dbReference type="InterPro" id="IPR050072">
    <property type="entry name" value="Peptidase_M20A"/>
</dbReference>
<evidence type="ECO:0000256" key="1">
    <source>
        <dbReference type="ARBA" id="ARBA00001947"/>
    </source>
</evidence>
<evidence type="ECO:0000259" key="5">
    <source>
        <dbReference type="Pfam" id="PF07687"/>
    </source>
</evidence>
<reference evidence="6" key="1">
    <citation type="submission" date="2022-10" db="EMBL/GenBank/DDBJ databases">
        <title>The WGS of Solirubrobacter ginsenosidimutans DSM 21036.</title>
        <authorList>
            <person name="Jiang Z."/>
        </authorList>
    </citation>
    <scope>NUCLEOTIDE SEQUENCE</scope>
    <source>
        <strain evidence="6">DSM 21036</strain>
    </source>
</reference>
<feature type="domain" description="Peptidase M20 dimerisation" evidence="5">
    <location>
        <begin position="194"/>
        <end position="305"/>
    </location>
</feature>